<reference evidence="1" key="1">
    <citation type="submission" date="2021-10" db="EMBL/GenBank/DDBJ databases">
        <title>Melipona bicolor Genome sequencing and assembly.</title>
        <authorList>
            <person name="Araujo N.S."/>
            <person name="Arias M.C."/>
        </authorList>
    </citation>
    <scope>NUCLEOTIDE SEQUENCE</scope>
    <source>
        <strain evidence="1">USP_2M_L1-L4_2017</strain>
        <tissue evidence="1">Whole body</tissue>
    </source>
</reference>
<proteinExistence type="predicted"/>
<organism evidence="1 2">
    <name type="scientific">Melipona bicolor</name>
    <dbReference type="NCBI Taxonomy" id="60889"/>
    <lineage>
        <taxon>Eukaryota</taxon>
        <taxon>Metazoa</taxon>
        <taxon>Ecdysozoa</taxon>
        <taxon>Arthropoda</taxon>
        <taxon>Hexapoda</taxon>
        <taxon>Insecta</taxon>
        <taxon>Pterygota</taxon>
        <taxon>Neoptera</taxon>
        <taxon>Endopterygota</taxon>
        <taxon>Hymenoptera</taxon>
        <taxon>Apocrita</taxon>
        <taxon>Aculeata</taxon>
        <taxon>Apoidea</taxon>
        <taxon>Anthophila</taxon>
        <taxon>Apidae</taxon>
        <taxon>Melipona</taxon>
    </lineage>
</organism>
<dbReference type="EMBL" id="JAHYIQ010000026">
    <property type="protein sequence ID" value="KAK1121418.1"/>
    <property type="molecule type" value="Genomic_DNA"/>
</dbReference>
<gene>
    <name evidence="1" type="ORF">K0M31_010220</name>
</gene>
<dbReference type="AlphaFoldDB" id="A0AA40KIF5"/>
<name>A0AA40KIF5_9HYME</name>
<protein>
    <submittedName>
        <fullName evidence="1">Uncharacterized protein</fullName>
    </submittedName>
</protein>
<keyword evidence="2" id="KW-1185">Reference proteome</keyword>
<accession>A0AA40KIF5</accession>
<evidence type="ECO:0000313" key="1">
    <source>
        <dbReference type="EMBL" id="KAK1121418.1"/>
    </source>
</evidence>
<dbReference type="Proteomes" id="UP001177670">
    <property type="component" value="Unassembled WGS sequence"/>
</dbReference>
<comment type="caution">
    <text evidence="1">The sequence shown here is derived from an EMBL/GenBank/DDBJ whole genome shotgun (WGS) entry which is preliminary data.</text>
</comment>
<sequence length="110" mass="12460">MEMKAFSQKTAGQVPKFSKAEKATVRGVLRSFDREIVFAERGDKYRRVATPNRVPVGNPANGEEALCSRFEKPQRLRSACRQKQASRTAAAVRAERQSLRANLHFKRAVR</sequence>
<evidence type="ECO:0000313" key="2">
    <source>
        <dbReference type="Proteomes" id="UP001177670"/>
    </source>
</evidence>